<reference evidence="11" key="1">
    <citation type="submission" date="2011-02" db="EMBL/GenBank/DDBJ databases">
        <title>The Genome Sequence of Capsaspora owczarzaki ATCC 30864.</title>
        <authorList>
            <person name="Russ C."/>
            <person name="Cuomo C."/>
            <person name="Burger G."/>
            <person name="Gray M.W."/>
            <person name="Holland P.W.H."/>
            <person name="King N."/>
            <person name="Lang F.B.F."/>
            <person name="Roger A.J."/>
            <person name="Ruiz-Trillo I."/>
            <person name="Young S.K."/>
            <person name="Zeng Q."/>
            <person name="Gargeya S."/>
            <person name="Alvarado L."/>
            <person name="Berlin A."/>
            <person name="Chapman S.B."/>
            <person name="Chen Z."/>
            <person name="Freedman E."/>
            <person name="Gellesch M."/>
            <person name="Goldberg J."/>
            <person name="Griggs A."/>
            <person name="Gujja S."/>
            <person name="Heilman E."/>
            <person name="Heiman D."/>
            <person name="Howarth C."/>
            <person name="Mehta T."/>
            <person name="Neiman D."/>
            <person name="Pearson M."/>
            <person name="Roberts A."/>
            <person name="Saif S."/>
            <person name="Shea T."/>
            <person name="Shenoy N."/>
            <person name="Sisk P."/>
            <person name="Stolte C."/>
            <person name="Sykes S."/>
            <person name="White J."/>
            <person name="Yandava C."/>
            <person name="Haas B."/>
            <person name="Nusbaum C."/>
            <person name="Birren B."/>
        </authorList>
    </citation>
    <scope>NUCLEOTIDE SEQUENCE</scope>
    <source>
        <strain evidence="11">ATCC 30864</strain>
    </source>
</reference>
<evidence type="ECO:0000256" key="7">
    <source>
        <dbReference type="SAM" id="MobiDB-lite"/>
    </source>
</evidence>
<feature type="region of interest" description="Disordered" evidence="7">
    <location>
        <begin position="449"/>
        <end position="478"/>
    </location>
</feature>
<feature type="compositionally biased region" description="Polar residues" evidence="7">
    <location>
        <begin position="119"/>
        <end position="130"/>
    </location>
</feature>
<evidence type="ECO:0000256" key="6">
    <source>
        <dbReference type="SAM" id="Coils"/>
    </source>
</evidence>
<keyword evidence="5 8" id="KW-0472">Membrane</keyword>
<gene>
    <name evidence="10" type="ORF">CAOG_001413</name>
</gene>
<dbReference type="InterPro" id="IPR012919">
    <property type="entry name" value="SUN_dom"/>
</dbReference>
<feature type="compositionally biased region" description="Low complexity" evidence="7">
    <location>
        <begin position="389"/>
        <end position="403"/>
    </location>
</feature>
<comment type="subcellular location">
    <subcellularLocation>
        <location evidence="1">Membrane</location>
    </subcellularLocation>
</comment>
<feature type="coiled-coil region" evidence="6">
    <location>
        <begin position="585"/>
        <end position="689"/>
    </location>
</feature>
<dbReference type="Gene3D" id="2.60.120.260">
    <property type="entry name" value="Galactose-binding domain-like"/>
    <property type="match status" value="1"/>
</dbReference>
<evidence type="ECO:0000256" key="8">
    <source>
        <dbReference type="SAM" id="Phobius"/>
    </source>
</evidence>
<feature type="compositionally biased region" description="Low complexity" evidence="7">
    <location>
        <begin position="250"/>
        <end position="264"/>
    </location>
</feature>
<evidence type="ECO:0000259" key="9">
    <source>
        <dbReference type="PROSITE" id="PS51469"/>
    </source>
</evidence>
<dbReference type="InterPro" id="IPR045119">
    <property type="entry name" value="SUN1-5"/>
</dbReference>
<dbReference type="PhylomeDB" id="A0A0D2WKD5"/>
<dbReference type="Pfam" id="PF07738">
    <property type="entry name" value="Sad1_UNC"/>
    <property type="match status" value="1"/>
</dbReference>
<dbReference type="GO" id="GO:0043495">
    <property type="term" value="F:protein-membrane adaptor activity"/>
    <property type="evidence" value="ECO:0007669"/>
    <property type="project" value="TreeGrafter"/>
</dbReference>
<feature type="compositionally biased region" description="Low complexity" evidence="7">
    <location>
        <begin position="168"/>
        <end position="181"/>
    </location>
</feature>
<feature type="compositionally biased region" description="Polar residues" evidence="7">
    <location>
        <begin position="196"/>
        <end position="206"/>
    </location>
</feature>
<proteinExistence type="predicted"/>
<dbReference type="PROSITE" id="PS51469">
    <property type="entry name" value="SUN"/>
    <property type="match status" value="1"/>
</dbReference>
<keyword evidence="4 6" id="KW-0175">Coiled coil</keyword>
<feature type="domain" description="SUN" evidence="9">
    <location>
        <begin position="862"/>
        <end position="1019"/>
    </location>
</feature>
<evidence type="ECO:0000256" key="1">
    <source>
        <dbReference type="ARBA" id="ARBA00004370"/>
    </source>
</evidence>
<evidence type="ECO:0000256" key="3">
    <source>
        <dbReference type="ARBA" id="ARBA00022989"/>
    </source>
</evidence>
<feature type="transmembrane region" description="Helical" evidence="8">
    <location>
        <begin position="525"/>
        <end position="543"/>
    </location>
</feature>
<organism evidence="10 11">
    <name type="scientific">Capsaspora owczarzaki (strain ATCC 30864)</name>
    <dbReference type="NCBI Taxonomy" id="595528"/>
    <lineage>
        <taxon>Eukaryota</taxon>
        <taxon>Filasterea</taxon>
        <taxon>Capsaspora</taxon>
    </lineage>
</organism>
<dbReference type="STRING" id="595528.A0A0D2WKD5"/>
<evidence type="ECO:0000256" key="4">
    <source>
        <dbReference type="ARBA" id="ARBA00023054"/>
    </source>
</evidence>
<feature type="transmembrane region" description="Helical" evidence="8">
    <location>
        <begin position="415"/>
        <end position="439"/>
    </location>
</feature>
<feature type="compositionally biased region" description="Polar residues" evidence="7">
    <location>
        <begin position="240"/>
        <end position="249"/>
    </location>
</feature>
<feature type="compositionally biased region" description="Low complexity" evidence="7">
    <location>
        <begin position="454"/>
        <end position="478"/>
    </location>
</feature>
<dbReference type="Proteomes" id="UP000008743">
    <property type="component" value="Unassembled WGS sequence"/>
</dbReference>
<dbReference type="InParanoid" id="A0A0D2WKD5"/>
<dbReference type="GO" id="GO:0034993">
    <property type="term" value="C:meiotic nuclear membrane microtubule tethering complex"/>
    <property type="evidence" value="ECO:0007669"/>
    <property type="project" value="TreeGrafter"/>
</dbReference>
<evidence type="ECO:0000256" key="2">
    <source>
        <dbReference type="ARBA" id="ARBA00022692"/>
    </source>
</evidence>
<evidence type="ECO:0000256" key="5">
    <source>
        <dbReference type="ARBA" id="ARBA00023136"/>
    </source>
</evidence>
<dbReference type="OrthoDB" id="342281at2759"/>
<keyword evidence="2 8" id="KW-0812">Transmembrane</keyword>
<feature type="compositionally biased region" description="Basic and acidic residues" evidence="7">
    <location>
        <begin position="183"/>
        <end position="192"/>
    </location>
</feature>
<feature type="compositionally biased region" description="Basic and acidic residues" evidence="7">
    <location>
        <begin position="349"/>
        <end position="358"/>
    </location>
</feature>
<name>A0A0D2WKD5_CAPO3</name>
<dbReference type="AlphaFoldDB" id="A0A0D2WKD5"/>
<evidence type="ECO:0000313" key="11">
    <source>
        <dbReference type="Proteomes" id="UP000008743"/>
    </source>
</evidence>
<keyword evidence="11" id="KW-1185">Reference proteome</keyword>
<evidence type="ECO:0000313" key="10">
    <source>
        <dbReference type="EMBL" id="KJE90033.1"/>
    </source>
</evidence>
<sequence length="1019" mass="108296">MAPRVGPESTPSARRASILVAADAATDEAPRSVRRSTRLQQLQQQSHSHSQAGAGQHESGDETVSVSNTPARARAPHSAVRPSRTTAAAAREDTQLQLQVPASVGRASRSGLSLRSAAHDNSSADLTTPTKKSRSARSASTTATAAAAASAAAADNGAYAVNEDEAPSTAASTSSRWTASSKGRSESLRSRALDLSFTTNASQPDLDSSVLMHSAMEDADEDEGDDAENASMTAARARLSPTTRSPRSQATAKSPPAAAAAAATDNRRKGLSPTSFSSPSSLRSGSPKAAAGSTPINSHSQSPATPSTLTRIVNVLTSPFRRSAEGDSSKSAASSPGKPSPLRGAPLAEVHRPQRSADDDVLFGLDSSDTEDDGGSKSDKSRARAPNVAAATTAAAGSTTTTSFVRQLPRSLGDLLRSIGVLFYLFTTSIMLLNVFLLAKGGQALRRIRGGGKPSARSAAAATATPSQSPSRSLSYSPHYRVRGSNLDDLDASSDEELLHDQHRGQSASIRRQLGEVVPALARRLWKGALVALLILLVLALALRRLPAGVQHASSPLLDHQQVDDRLKLVQASAHDGNLASGKSVEELVQLVQLLSAELTSLEKKFLAAQKDDDRRLEQLSADAAAAAQKLTQQAAQKPAQPVVDDSAKGANLALQAQAKELDTLKGEMERLKAALDKESNNYQTADSKLQESIRSCVTLDVLSEQIAPQVNSIVERRLSEATLPKSTDSDTVAVQQAAIDPETLRQLIHEEVAARAPTTLSEEEREKELSNLVTRVIAIMEPRNREALDLEVSRLNTRVSTLHSEVVQFQQQQQKHQQQQQQQQQQASVDSEDVRALIREAIALYDADKIGVVDFALASAGGSVVESCTSASFSVPRLALFGMPVMMQSTSPLLALQRDNSVGNCWAMSGQSGQLTVRLARSISITGFSVEHVAKSISLNTMKSAPRAFRVVALNAACDTEGTLLGQYSYDIDGTPLQQFAVQSKPSRSFEYVRLEIASNYGEEDYTCLYRFRVHGVA</sequence>
<feature type="compositionally biased region" description="Polar residues" evidence="7">
    <location>
        <begin position="294"/>
        <end position="317"/>
    </location>
</feature>
<feature type="region of interest" description="Disordered" evidence="7">
    <location>
        <begin position="163"/>
        <end position="403"/>
    </location>
</feature>
<dbReference type="PANTHER" id="PTHR12911">
    <property type="entry name" value="SAD1/UNC-84-LIKE PROTEIN-RELATED"/>
    <property type="match status" value="1"/>
</dbReference>
<feature type="compositionally biased region" description="Low complexity" evidence="7">
    <location>
        <begin position="272"/>
        <end position="287"/>
    </location>
</feature>
<keyword evidence="3 8" id="KW-1133">Transmembrane helix</keyword>
<dbReference type="OMA" id="IAIMEPR"/>
<feature type="compositionally biased region" description="Low complexity" evidence="7">
    <location>
        <begin position="329"/>
        <end position="341"/>
    </location>
</feature>
<dbReference type="eggNOG" id="KOG2687">
    <property type="taxonomic scope" value="Eukaryota"/>
</dbReference>
<dbReference type="PANTHER" id="PTHR12911:SF8">
    <property type="entry name" value="KLAROID PROTEIN-RELATED"/>
    <property type="match status" value="1"/>
</dbReference>
<protein>
    <recommendedName>
        <fullName evidence="9">SUN domain-containing protein</fullName>
    </recommendedName>
</protein>
<dbReference type="RefSeq" id="XP_004349933.1">
    <property type="nucleotide sequence ID" value="XM_004349883.2"/>
</dbReference>
<feature type="compositionally biased region" description="Acidic residues" evidence="7">
    <location>
        <begin position="217"/>
        <end position="228"/>
    </location>
</feature>
<feature type="compositionally biased region" description="Low complexity" evidence="7">
    <location>
        <begin position="39"/>
        <end position="57"/>
    </location>
</feature>
<accession>A0A0D2WKD5</accession>
<feature type="region of interest" description="Disordered" evidence="7">
    <location>
        <begin position="1"/>
        <end position="144"/>
    </location>
</feature>
<feature type="compositionally biased region" description="Low complexity" evidence="7">
    <location>
        <begin position="102"/>
        <end position="116"/>
    </location>
</feature>
<dbReference type="EMBL" id="KE346361">
    <property type="protein sequence ID" value="KJE90033.1"/>
    <property type="molecule type" value="Genomic_DNA"/>
</dbReference>
<dbReference type="FunFam" id="2.60.120.260:FF:000009">
    <property type="entry name" value="SUN domain-containing protein 1 isoform X1"/>
    <property type="match status" value="1"/>
</dbReference>